<reference evidence="2" key="2">
    <citation type="submission" date="2015-01" db="EMBL/GenBank/DDBJ databases">
        <title>Evolutionary Origins and Diversification of the Mycorrhizal Mutualists.</title>
        <authorList>
            <consortium name="DOE Joint Genome Institute"/>
            <consortium name="Mycorrhizal Genomics Consortium"/>
            <person name="Kohler A."/>
            <person name="Kuo A."/>
            <person name="Nagy L.G."/>
            <person name="Floudas D."/>
            <person name="Copeland A."/>
            <person name="Barry K.W."/>
            <person name="Cichocki N."/>
            <person name="Veneault-Fourrey C."/>
            <person name="LaButti K."/>
            <person name="Lindquist E.A."/>
            <person name="Lipzen A."/>
            <person name="Lundell T."/>
            <person name="Morin E."/>
            <person name="Murat C."/>
            <person name="Riley R."/>
            <person name="Ohm R."/>
            <person name="Sun H."/>
            <person name="Tunlid A."/>
            <person name="Henrissat B."/>
            <person name="Grigoriev I.V."/>
            <person name="Hibbett D.S."/>
            <person name="Martin F."/>
        </authorList>
    </citation>
    <scope>NUCLEOTIDE SEQUENCE [LARGE SCALE GENOMIC DNA]</scope>
    <source>
        <strain evidence="2">Marx 270</strain>
    </source>
</reference>
<accession>A0A0C3P803</accession>
<sequence>MQIRKGRFPRGLMPRLSWVPVKHVAMASSFVHCASPPPPRRLQVRPYPMSASRTLSPSIILSQGFLELSEVNKRYTMEVF</sequence>
<proteinExistence type="predicted"/>
<dbReference type="AlphaFoldDB" id="A0A0C3P803"/>
<dbReference type="InParanoid" id="A0A0C3P803"/>
<gene>
    <name evidence="1" type="ORF">M404DRAFT_610871</name>
</gene>
<evidence type="ECO:0000313" key="2">
    <source>
        <dbReference type="Proteomes" id="UP000054217"/>
    </source>
</evidence>
<reference evidence="1 2" key="1">
    <citation type="submission" date="2014-04" db="EMBL/GenBank/DDBJ databases">
        <authorList>
            <consortium name="DOE Joint Genome Institute"/>
            <person name="Kuo A."/>
            <person name="Kohler A."/>
            <person name="Costa M.D."/>
            <person name="Nagy L.G."/>
            <person name="Floudas D."/>
            <person name="Copeland A."/>
            <person name="Barry K.W."/>
            <person name="Cichocki N."/>
            <person name="Veneault-Fourrey C."/>
            <person name="LaButti K."/>
            <person name="Lindquist E.A."/>
            <person name="Lipzen A."/>
            <person name="Lundell T."/>
            <person name="Morin E."/>
            <person name="Murat C."/>
            <person name="Sun H."/>
            <person name="Tunlid A."/>
            <person name="Henrissat B."/>
            <person name="Grigoriev I.V."/>
            <person name="Hibbett D.S."/>
            <person name="Martin F."/>
            <person name="Nordberg H.P."/>
            <person name="Cantor M.N."/>
            <person name="Hua S.X."/>
        </authorList>
    </citation>
    <scope>NUCLEOTIDE SEQUENCE [LARGE SCALE GENOMIC DNA]</scope>
    <source>
        <strain evidence="1 2">Marx 270</strain>
    </source>
</reference>
<name>A0A0C3P803_PISTI</name>
<dbReference type="HOGENOM" id="CLU_2590714_0_0_1"/>
<dbReference type="EMBL" id="KN831975">
    <property type="protein sequence ID" value="KIO03599.1"/>
    <property type="molecule type" value="Genomic_DNA"/>
</dbReference>
<keyword evidence="2" id="KW-1185">Reference proteome</keyword>
<protein>
    <submittedName>
        <fullName evidence="1">Uncharacterized protein</fullName>
    </submittedName>
</protein>
<evidence type="ECO:0000313" key="1">
    <source>
        <dbReference type="EMBL" id="KIO03599.1"/>
    </source>
</evidence>
<dbReference type="Proteomes" id="UP000054217">
    <property type="component" value="Unassembled WGS sequence"/>
</dbReference>
<organism evidence="1 2">
    <name type="scientific">Pisolithus tinctorius Marx 270</name>
    <dbReference type="NCBI Taxonomy" id="870435"/>
    <lineage>
        <taxon>Eukaryota</taxon>
        <taxon>Fungi</taxon>
        <taxon>Dikarya</taxon>
        <taxon>Basidiomycota</taxon>
        <taxon>Agaricomycotina</taxon>
        <taxon>Agaricomycetes</taxon>
        <taxon>Agaricomycetidae</taxon>
        <taxon>Boletales</taxon>
        <taxon>Sclerodermatineae</taxon>
        <taxon>Pisolithaceae</taxon>
        <taxon>Pisolithus</taxon>
    </lineage>
</organism>